<feature type="compositionally biased region" description="Low complexity" evidence="8">
    <location>
        <begin position="636"/>
        <end position="649"/>
    </location>
</feature>
<feature type="region of interest" description="Disordered" evidence="8">
    <location>
        <begin position="571"/>
        <end position="615"/>
    </location>
</feature>
<dbReference type="PROSITE" id="PS50157">
    <property type="entry name" value="ZINC_FINGER_C2H2_2"/>
    <property type="match status" value="2"/>
</dbReference>
<evidence type="ECO:0000259" key="9">
    <source>
        <dbReference type="PROSITE" id="PS50157"/>
    </source>
</evidence>
<evidence type="ECO:0000313" key="11">
    <source>
        <dbReference type="Proteomes" id="UP000272942"/>
    </source>
</evidence>
<dbReference type="GO" id="GO:0000978">
    <property type="term" value="F:RNA polymerase II cis-regulatory region sequence-specific DNA binding"/>
    <property type="evidence" value="ECO:0007669"/>
    <property type="project" value="TreeGrafter"/>
</dbReference>
<dbReference type="Gene3D" id="3.30.160.60">
    <property type="entry name" value="Classic Zinc Finger"/>
    <property type="match status" value="2"/>
</dbReference>
<name>A0A183AM72_9TREM</name>
<dbReference type="OrthoDB" id="5968217at2759"/>
<dbReference type="FunFam" id="3.30.160.60:FF:000041">
    <property type="entry name" value="Zinc finger protein ZIC 1"/>
    <property type="match status" value="1"/>
</dbReference>
<dbReference type="GO" id="GO:0005634">
    <property type="term" value="C:nucleus"/>
    <property type="evidence" value="ECO:0007669"/>
    <property type="project" value="UniProtKB-SubCell"/>
</dbReference>
<reference evidence="10 11" key="2">
    <citation type="submission" date="2018-11" db="EMBL/GenBank/DDBJ databases">
        <authorList>
            <consortium name="Pathogen Informatics"/>
        </authorList>
    </citation>
    <scope>NUCLEOTIDE SEQUENCE [LARGE SCALE GENOMIC DNA]</scope>
    <source>
        <strain evidence="10 11">Egypt</strain>
    </source>
</reference>
<dbReference type="PANTHER" id="PTHR45718">
    <property type="entry name" value="TRANSCRIPTIONAL ACTIVATOR CUBITUS INTERRUPTUS"/>
    <property type="match status" value="1"/>
</dbReference>
<evidence type="ECO:0000256" key="7">
    <source>
        <dbReference type="PROSITE-ProRule" id="PRU00042"/>
    </source>
</evidence>
<feature type="compositionally biased region" description="Basic and acidic residues" evidence="8">
    <location>
        <begin position="151"/>
        <end position="176"/>
    </location>
</feature>
<evidence type="ECO:0000256" key="1">
    <source>
        <dbReference type="ARBA" id="ARBA00004123"/>
    </source>
</evidence>
<evidence type="ECO:0000313" key="10">
    <source>
        <dbReference type="EMBL" id="VDP82675.1"/>
    </source>
</evidence>
<accession>A0A183AM72</accession>
<evidence type="ECO:0000256" key="3">
    <source>
        <dbReference type="ARBA" id="ARBA00022737"/>
    </source>
</evidence>
<feature type="region of interest" description="Disordered" evidence="8">
    <location>
        <begin position="488"/>
        <end position="509"/>
    </location>
</feature>
<keyword evidence="11" id="KW-1185">Reference proteome</keyword>
<feature type="domain" description="C2H2-type" evidence="9">
    <location>
        <begin position="44"/>
        <end position="68"/>
    </location>
</feature>
<feature type="compositionally biased region" description="Low complexity" evidence="8">
    <location>
        <begin position="603"/>
        <end position="615"/>
    </location>
</feature>
<feature type="region of interest" description="Disordered" evidence="8">
    <location>
        <begin position="636"/>
        <end position="664"/>
    </location>
</feature>
<dbReference type="InterPro" id="IPR043359">
    <property type="entry name" value="GLI-like"/>
</dbReference>
<proteinExistence type="predicted"/>
<keyword evidence="2" id="KW-0479">Metal-binding</keyword>
<evidence type="ECO:0000256" key="6">
    <source>
        <dbReference type="ARBA" id="ARBA00023242"/>
    </source>
</evidence>
<feature type="region of interest" description="Disordered" evidence="8">
    <location>
        <begin position="411"/>
        <end position="470"/>
    </location>
</feature>
<dbReference type="GO" id="GO:0000981">
    <property type="term" value="F:DNA-binding transcription factor activity, RNA polymerase II-specific"/>
    <property type="evidence" value="ECO:0007669"/>
    <property type="project" value="TreeGrafter"/>
</dbReference>
<feature type="region of interest" description="Disordered" evidence="8">
    <location>
        <begin position="151"/>
        <end position="188"/>
    </location>
</feature>
<dbReference type="AlphaFoldDB" id="A0A183AM72"/>
<keyword evidence="4 7" id="KW-0863">Zinc-finger</keyword>
<evidence type="ECO:0000256" key="4">
    <source>
        <dbReference type="ARBA" id="ARBA00022771"/>
    </source>
</evidence>
<keyword evidence="5" id="KW-0862">Zinc</keyword>
<sequence>MSLVLSFRSGEKPFVCEFEGCDRRFANSSDRKKHMHVHMNDKPYNCRFKGCDKSYTHPSSLRKHLRVHYLSPNGSQTDIEPPSPESEQMTSMDASGSCLLSGSFDHDRLGRLGMIPNTEDGGKHGIPDGNTPTKSTTYLCRTVEMDYAEHVDGKARKRSRDQIGFDLTEGRPDTGRRSRKRRGSPKPEYYFDTEIHSTGDELKCSGPVKIGLLSDGLGTIGTRGSTNRALMDLGCTTTTSREQSDTYRPAFSLPLCLAQVQSVYSHSAIQAATATAVTVPAPATSDLTSVTKSRTEMNRRDLDPALYDNQYNYLNSNYAQGNNVYTQSTDANKMSNEAAETHSDLSLALAVRCGSTNTMNPNSSSLYQTLLQNDAVFQNNSNNLEATTLTGSINSSSCEVSSQLASIFPKSSADGLSGSRNSDVLGPSISHHSSSTDSDLDANSLVLKPGPPSPTYSASTGMTQSTKPQASAFEASLTRFLCSVDNEQFSGKQSPNSFETPGENGGNGTNMVTTAAAALAASRWFPHAAAAAVAVNYLDWGVNSTPVNEISRTGSVNHSNRDMVNLMKSEDAEDNQPGLVEPDRYVSDHTGTLHPNPDGNGNSIESGHLGLGSGSATSSSSSSSFFYPVQRCANTSQSPLASSPSLTPLNIPHPLNGCGSLQVT</sequence>
<dbReference type="PANTHER" id="PTHR45718:SF4">
    <property type="entry name" value="TRANSCRIPTIONAL ACTIVATOR CUBITUS INTERRUPTUS"/>
    <property type="match status" value="1"/>
</dbReference>
<dbReference type="PROSITE" id="PS00028">
    <property type="entry name" value="ZINC_FINGER_C2H2_1"/>
    <property type="match status" value="2"/>
</dbReference>
<feature type="compositionally biased region" description="Low complexity" evidence="8">
    <location>
        <begin position="428"/>
        <end position="437"/>
    </location>
</feature>
<reference evidence="12" key="1">
    <citation type="submission" date="2016-06" db="UniProtKB">
        <authorList>
            <consortium name="WormBaseParasite"/>
        </authorList>
    </citation>
    <scope>IDENTIFICATION</scope>
</reference>
<feature type="compositionally biased region" description="Polar residues" evidence="8">
    <location>
        <begin position="488"/>
        <end position="498"/>
    </location>
</feature>
<organism evidence="12">
    <name type="scientific">Echinostoma caproni</name>
    <dbReference type="NCBI Taxonomy" id="27848"/>
    <lineage>
        <taxon>Eukaryota</taxon>
        <taxon>Metazoa</taxon>
        <taxon>Spiralia</taxon>
        <taxon>Lophotrochozoa</taxon>
        <taxon>Platyhelminthes</taxon>
        <taxon>Trematoda</taxon>
        <taxon>Digenea</taxon>
        <taxon>Plagiorchiida</taxon>
        <taxon>Echinostomata</taxon>
        <taxon>Echinostomatoidea</taxon>
        <taxon>Echinostomatidae</taxon>
        <taxon>Echinostoma</taxon>
    </lineage>
</organism>
<dbReference type="SUPFAM" id="SSF57667">
    <property type="entry name" value="beta-beta-alpha zinc fingers"/>
    <property type="match status" value="2"/>
</dbReference>
<keyword evidence="6" id="KW-0539">Nucleus</keyword>
<feature type="region of interest" description="Disordered" evidence="8">
    <location>
        <begin position="72"/>
        <end position="91"/>
    </location>
</feature>
<dbReference type="WBParaSite" id="ECPE_0000807901-mRNA-1">
    <property type="protein sequence ID" value="ECPE_0000807901-mRNA-1"/>
    <property type="gene ID" value="ECPE_0000807901"/>
</dbReference>
<dbReference type="Pfam" id="PF00096">
    <property type="entry name" value="zf-C2H2"/>
    <property type="match status" value="2"/>
</dbReference>
<keyword evidence="3" id="KW-0677">Repeat</keyword>
<feature type="compositionally biased region" description="Polar residues" evidence="8">
    <location>
        <begin position="455"/>
        <end position="469"/>
    </location>
</feature>
<dbReference type="SMART" id="SM00355">
    <property type="entry name" value="ZnF_C2H2"/>
    <property type="match status" value="2"/>
</dbReference>
<dbReference type="Proteomes" id="UP000272942">
    <property type="component" value="Unassembled WGS sequence"/>
</dbReference>
<dbReference type="GO" id="GO:0008270">
    <property type="term" value="F:zinc ion binding"/>
    <property type="evidence" value="ECO:0007669"/>
    <property type="project" value="UniProtKB-KW"/>
</dbReference>
<evidence type="ECO:0000256" key="5">
    <source>
        <dbReference type="ARBA" id="ARBA00022833"/>
    </source>
</evidence>
<dbReference type="InterPro" id="IPR036236">
    <property type="entry name" value="Znf_C2H2_sf"/>
</dbReference>
<feature type="domain" description="C2H2-type" evidence="9">
    <location>
        <begin position="14"/>
        <end position="43"/>
    </location>
</feature>
<evidence type="ECO:0000256" key="2">
    <source>
        <dbReference type="ARBA" id="ARBA00022723"/>
    </source>
</evidence>
<comment type="subcellular location">
    <subcellularLocation>
        <location evidence="1">Nucleus</location>
    </subcellularLocation>
</comment>
<dbReference type="InterPro" id="IPR013087">
    <property type="entry name" value="Znf_C2H2_type"/>
</dbReference>
<protein>
    <submittedName>
        <fullName evidence="12">C2H2-type domain-containing protein</fullName>
    </submittedName>
</protein>
<gene>
    <name evidence="10" type="ORF">ECPE_LOCUS8057</name>
</gene>
<dbReference type="EMBL" id="UZAN01045465">
    <property type="protein sequence ID" value="VDP82675.1"/>
    <property type="molecule type" value="Genomic_DNA"/>
</dbReference>
<evidence type="ECO:0000256" key="8">
    <source>
        <dbReference type="SAM" id="MobiDB-lite"/>
    </source>
</evidence>
<evidence type="ECO:0000313" key="12">
    <source>
        <dbReference type="WBParaSite" id="ECPE_0000807901-mRNA-1"/>
    </source>
</evidence>